<dbReference type="EMBL" id="FJ479768">
    <property type="protein sequence ID" value="ADJ19603.1"/>
    <property type="molecule type" value="Genomic_DNA"/>
</dbReference>
<reference evidence="4" key="3">
    <citation type="journal article" date="2010" name="Environ. Microbiol.">
        <title>Selenium controls transcription of paralogous formate dehydrogenase genes in the termite gut acetogen, Treponema primitia.</title>
        <authorList>
            <person name="Matson E.G."/>
            <person name="Zhang X."/>
            <person name="Leadbetter J.R."/>
        </authorList>
    </citation>
    <scope>NUCLEOTIDE SEQUENCE</scope>
    <source>
        <strain evidence="4">ZAS-2</strain>
    </source>
</reference>
<proteinExistence type="predicted"/>
<evidence type="ECO:0000313" key="5">
    <source>
        <dbReference type="EMBL" id="AEF87038.1"/>
    </source>
</evidence>
<dbReference type="HOGENOM" id="CLU_019602_18_5_12"/>
<dbReference type="STRING" id="545694.TREPR_3088"/>
<keyword evidence="6" id="KW-1185">Reference proteome</keyword>
<evidence type="ECO:0000313" key="4">
    <source>
        <dbReference type="EMBL" id="ADJ19603.1"/>
    </source>
</evidence>
<dbReference type="KEGG" id="tpi:TREPR_3088"/>
<protein>
    <submittedName>
        <fullName evidence="5">Probable amino-acid ABC transporter,substrate-binding protein</fullName>
    </submittedName>
    <submittedName>
        <fullName evidence="4">Putative ABC-type amino acid transporter</fullName>
    </submittedName>
</protein>
<reference evidence="6" key="1">
    <citation type="submission" date="2009-12" db="EMBL/GenBank/DDBJ databases">
        <title>Complete sequence of Treponema primitia strain ZAS-2.</title>
        <authorList>
            <person name="Tetu S.G."/>
            <person name="Matson E."/>
            <person name="Ren Q."/>
            <person name="Seshadri R."/>
            <person name="Elbourne L."/>
            <person name="Hassan K.A."/>
            <person name="Durkin A."/>
            <person name="Radune D."/>
            <person name="Mohamoud Y."/>
            <person name="Shay R."/>
            <person name="Jin S."/>
            <person name="Zhang X."/>
            <person name="Lucey K."/>
            <person name="Ballor N.R."/>
            <person name="Ottesen E."/>
            <person name="Rosenthal R."/>
            <person name="Allen A."/>
            <person name="Leadbetter J.R."/>
            <person name="Paulsen I.T."/>
        </authorList>
    </citation>
    <scope>NUCLEOTIDE SEQUENCE [LARGE SCALE GENOMIC DNA]</scope>
    <source>
        <strain evidence="6">ATCC BAA-887 / DSM 12427 / ZAS-2</strain>
    </source>
</reference>
<evidence type="ECO:0000313" key="6">
    <source>
        <dbReference type="Proteomes" id="UP000009223"/>
    </source>
</evidence>
<reference evidence="5" key="2">
    <citation type="submission" date="2009-12" db="EMBL/GenBank/DDBJ databases">
        <authorList>
            <person name="Tetu S.G."/>
            <person name="Matson E."/>
            <person name="Ren Q."/>
            <person name="Seshadri R."/>
            <person name="Elbourne L."/>
            <person name="Hassan K.A."/>
            <person name="Durkin A."/>
            <person name="Radune D."/>
            <person name="Mohamoud Y."/>
            <person name="Shay R."/>
            <person name="Jin S."/>
            <person name="Zhang X."/>
            <person name="Lucey K."/>
            <person name="Ballor N.R."/>
            <person name="Ottesen E."/>
            <person name="Rosenthal R."/>
            <person name="Allen A."/>
            <person name="Leadbetter J.R."/>
            <person name="Paulsen I.T."/>
        </authorList>
    </citation>
    <scope>NUCLEOTIDE SEQUENCE</scope>
    <source>
        <strain evidence="5">ZAS-2</strain>
    </source>
</reference>
<dbReference type="OrthoDB" id="9774451at2"/>
<dbReference type="Proteomes" id="UP000009223">
    <property type="component" value="Chromosome"/>
</dbReference>
<dbReference type="Gene3D" id="3.40.190.10">
    <property type="entry name" value="Periplasmic binding protein-like II"/>
    <property type="match status" value="2"/>
</dbReference>
<dbReference type="SUPFAM" id="SSF53850">
    <property type="entry name" value="Periplasmic binding protein-like II"/>
    <property type="match status" value="1"/>
</dbReference>
<sequence>MKKRTILFFAIACTVVLFITGCQGKTNNTAGTAATTARTVTVVTGGGGLPYSLLTESNEWTGIDGEMWAEIEKRTGWNVVVKRASFDSMFGELSSLRADVAANCFAIKAERSEKYYPSIAYYGDAQCLTVKNDNTKINTFNDLAGKKVGVSSGQASETILEDMSGKYNFELVVYEGLNTGYADVDLGRLDVMGGPVTGANQYMDVSGKTLRILDEKLLANNVGYYFQKTDAGKALCEEVNKVIQEMLDDGTCGRIVKKYLYEDMTIYIN</sequence>
<dbReference type="SMART" id="SM00062">
    <property type="entry name" value="PBPb"/>
    <property type="match status" value="1"/>
</dbReference>
<name>D8L159_TREPZ</name>
<dbReference type="AlphaFoldDB" id="D8L159"/>
<keyword evidence="1 2" id="KW-0732">Signal</keyword>
<organism evidence="4">
    <name type="scientific">Treponema primitia (strain ATCC BAA-887 / DSM 12427 / ZAS-2)</name>
    <dbReference type="NCBI Taxonomy" id="545694"/>
    <lineage>
        <taxon>Bacteria</taxon>
        <taxon>Pseudomonadati</taxon>
        <taxon>Spirochaetota</taxon>
        <taxon>Spirochaetia</taxon>
        <taxon>Spirochaetales</taxon>
        <taxon>Treponemataceae</taxon>
        <taxon>Treponema</taxon>
    </lineage>
</organism>
<dbReference type="PANTHER" id="PTHR35936">
    <property type="entry name" value="MEMBRANE-BOUND LYTIC MUREIN TRANSGLYCOSYLASE F"/>
    <property type="match status" value="1"/>
</dbReference>
<dbReference type="EMBL" id="CP001843">
    <property type="protein sequence ID" value="AEF87038.1"/>
    <property type="molecule type" value="Genomic_DNA"/>
</dbReference>
<feature type="domain" description="Solute-binding protein family 3/N-terminal" evidence="3">
    <location>
        <begin position="39"/>
        <end position="263"/>
    </location>
</feature>
<gene>
    <name evidence="5" type="ordered locus">TREPR_3088</name>
</gene>
<feature type="signal peptide" evidence="2">
    <location>
        <begin position="1"/>
        <end position="24"/>
    </location>
</feature>
<feature type="chain" id="PRO_5007652512" evidence="2">
    <location>
        <begin position="25"/>
        <end position="269"/>
    </location>
</feature>
<evidence type="ECO:0000256" key="1">
    <source>
        <dbReference type="ARBA" id="ARBA00022729"/>
    </source>
</evidence>
<reference evidence="5 6" key="4">
    <citation type="journal article" date="2011" name="ISME J.">
        <title>RNA-seq reveals cooperative metabolic interactions between two termite-gut spirochete species in co-culture.</title>
        <authorList>
            <person name="Rosenthal A.Z."/>
            <person name="Matson E.G."/>
            <person name="Eldar A."/>
            <person name="Leadbetter J.R."/>
        </authorList>
    </citation>
    <scope>NUCLEOTIDE SEQUENCE [LARGE SCALE GENOMIC DNA]</scope>
    <source>
        <strain evidence="6">ATCC BAA-887 / DSM 12427 / ZAS-2</strain>
        <strain evidence="5">ZAS-2</strain>
    </source>
</reference>
<accession>D8L159</accession>
<dbReference type="InterPro" id="IPR001638">
    <property type="entry name" value="Solute-binding_3/MltF_N"/>
</dbReference>
<evidence type="ECO:0000256" key="2">
    <source>
        <dbReference type="SAM" id="SignalP"/>
    </source>
</evidence>
<dbReference type="PROSITE" id="PS51257">
    <property type="entry name" value="PROKAR_LIPOPROTEIN"/>
    <property type="match status" value="1"/>
</dbReference>
<dbReference type="eggNOG" id="COG0834">
    <property type="taxonomic scope" value="Bacteria"/>
</dbReference>
<evidence type="ECO:0000259" key="3">
    <source>
        <dbReference type="SMART" id="SM00062"/>
    </source>
</evidence>
<dbReference type="Pfam" id="PF00497">
    <property type="entry name" value="SBP_bac_3"/>
    <property type="match status" value="1"/>
</dbReference>
<dbReference type="PANTHER" id="PTHR35936:SF19">
    <property type="entry name" value="AMINO-ACID-BINDING PROTEIN YXEM-RELATED"/>
    <property type="match status" value="1"/>
</dbReference>